<evidence type="ECO:0000313" key="8">
    <source>
        <dbReference type="EMBL" id="CAK5274151.1"/>
    </source>
</evidence>
<gene>
    <name evidence="8" type="ORF">MYCIT1_LOCUS21150</name>
</gene>
<dbReference type="GO" id="GO:0005856">
    <property type="term" value="C:cytoskeleton"/>
    <property type="evidence" value="ECO:0007669"/>
    <property type="project" value="UniProtKB-SubCell"/>
</dbReference>
<dbReference type="GO" id="GO:0005938">
    <property type="term" value="C:cell cortex"/>
    <property type="evidence" value="ECO:0007669"/>
    <property type="project" value="TreeGrafter"/>
</dbReference>
<dbReference type="Gene3D" id="3.30.450.30">
    <property type="entry name" value="Dynein light chain 2a, cytoplasmic"/>
    <property type="match status" value="1"/>
</dbReference>
<evidence type="ECO:0000256" key="4">
    <source>
        <dbReference type="ARBA" id="ARBA00023203"/>
    </source>
</evidence>
<evidence type="ECO:0000256" key="5">
    <source>
        <dbReference type="ARBA" id="ARBA00023212"/>
    </source>
</evidence>
<dbReference type="InterPro" id="IPR048278">
    <property type="entry name" value="PFN"/>
</dbReference>
<dbReference type="CDD" id="cd00148">
    <property type="entry name" value="PROF"/>
    <property type="match status" value="1"/>
</dbReference>
<reference evidence="8" key="1">
    <citation type="submission" date="2023-11" db="EMBL/GenBank/DDBJ databases">
        <authorList>
            <person name="De Vega J J."/>
            <person name="De Vega J J."/>
        </authorList>
    </citation>
    <scope>NUCLEOTIDE SEQUENCE</scope>
</reference>
<dbReference type="AlphaFoldDB" id="A0AAD2K1W1"/>
<keyword evidence="9" id="KW-1185">Reference proteome</keyword>
<dbReference type="PANTHER" id="PTHR11604:SF0">
    <property type="entry name" value="PROFILIN"/>
    <property type="match status" value="1"/>
</dbReference>
<keyword evidence="3" id="KW-0963">Cytoplasm</keyword>
<evidence type="ECO:0000256" key="1">
    <source>
        <dbReference type="ARBA" id="ARBA00004245"/>
    </source>
</evidence>
<evidence type="ECO:0000256" key="6">
    <source>
        <dbReference type="RuleBase" id="RU003908"/>
    </source>
</evidence>
<keyword evidence="5 6" id="KW-0206">Cytoskeleton</keyword>
<dbReference type="Pfam" id="PF00235">
    <property type="entry name" value="Profilin"/>
    <property type="match status" value="1"/>
</dbReference>
<evidence type="ECO:0000256" key="3">
    <source>
        <dbReference type="ARBA" id="ARBA00022490"/>
    </source>
</evidence>
<dbReference type="InterPro" id="IPR027310">
    <property type="entry name" value="Profilin_CS"/>
</dbReference>
<dbReference type="PRINTS" id="PR01640">
    <property type="entry name" value="PROFILINPLNT"/>
</dbReference>
<comment type="subunit">
    <text evidence="6">Occurs in many kinds of cells as a complex with monomeric actin in a 1:1 ratio.</text>
</comment>
<comment type="similarity">
    <text evidence="2 7">Belongs to the profilin family.</text>
</comment>
<dbReference type="EMBL" id="CAVNYO010000401">
    <property type="protein sequence ID" value="CAK5274151.1"/>
    <property type="molecule type" value="Genomic_DNA"/>
</dbReference>
<organism evidence="8 9">
    <name type="scientific">Mycena citricolor</name>
    <dbReference type="NCBI Taxonomy" id="2018698"/>
    <lineage>
        <taxon>Eukaryota</taxon>
        <taxon>Fungi</taxon>
        <taxon>Dikarya</taxon>
        <taxon>Basidiomycota</taxon>
        <taxon>Agaricomycotina</taxon>
        <taxon>Agaricomycetes</taxon>
        <taxon>Agaricomycetidae</taxon>
        <taxon>Agaricales</taxon>
        <taxon>Marasmiineae</taxon>
        <taxon>Mycenaceae</taxon>
        <taxon>Mycena</taxon>
    </lineage>
</organism>
<evidence type="ECO:0000256" key="7">
    <source>
        <dbReference type="RuleBase" id="RU003909"/>
    </source>
</evidence>
<sequence length="133" mass="14032">MSWQTYVDTNLGSRAACGRPAPGSRHVSLSLSAFRVRSSPARAQLSAEEQKAITAAHNNTDSVLASGVRLAGTKYFATQADARSIYGKKGGDGCVLVKTKQAILVTEYVLPAQAGEAVKVVEELADYLIGVGY</sequence>
<dbReference type="PROSITE" id="PS00414">
    <property type="entry name" value="PROFILIN"/>
    <property type="match status" value="1"/>
</dbReference>
<name>A0AAD2K1W1_9AGAR</name>
<dbReference type="InterPro" id="IPR036140">
    <property type="entry name" value="PFN_sf"/>
</dbReference>
<dbReference type="SMART" id="SM00392">
    <property type="entry name" value="PROF"/>
    <property type="match status" value="1"/>
</dbReference>
<dbReference type="PRINTS" id="PR00392">
    <property type="entry name" value="PROFILIN"/>
</dbReference>
<dbReference type="SUPFAM" id="SSF55770">
    <property type="entry name" value="Profilin (actin-binding protein)"/>
    <property type="match status" value="1"/>
</dbReference>
<dbReference type="Proteomes" id="UP001295794">
    <property type="component" value="Unassembled WGS sequence"/>
</dbReference>
<dbReference type="InterPro" id="IPR005455">
    <property type="entry name" value="PFN_euk"/>
</dbReference>
<keyword evidence="4 7" id="KW-0009">Actin-binding</keyword>
<dbReference type="PANTHER" id="PTHR11604">
    <property type="entry name" value="PROFILIN"/>
    <property type="match status" value="1"/>
</dbReference>
<proteinExistence type="inferred from homology"/>
<evidence type="ECO:0000256" key="2">
    <source>
        <dbReference type="ARBA" id="ARBA00010058"/>
    </source>
</evidence>
<comment type="function">
    <text evidence="6">Binds to actin and affects the structure of the cytoskeleton. At high concentrations, profilin prevents the polymerization of actin, whereas it enhances it at low concentrations.</text>
</comment>
<protein>
    <recommendedName>
        <fullName evidence="7">Profilin</fullName>
    </recommendedName>
</protein>
<comment type="subcellular location">
    <subcellularLocation>
        <location evidence="1">Cytoplasm</location>
        <location evidence="1">Cytoskeleton</location>
    </subcellularLocation>
</comment>
<dbReference type="GO" id="GO:0003785">
    <property type="term" value="F:actin monomer binding"/>
    <property type="evidence" value="ECO:0007669"/>
    <property type="project" value="TreeGrafter"/>
</dbReference>
<accession>A0AAD2K1W1</accession>
<comment type="caution">
    <text evidence="8">The sequence shown here is derived from an EMBL/GenBank/DDBJ whole genome shotgun (WGS) entry which is preliminary data.</text>
</comment>
<evidence type="ECO:0000313" key="9">
    <source>
        <dbReference type="Proteomes" id="UP001295794"/>
    </source>
</evidence>